<evidence type="ECO:0000313" key="4">
    <source>
        <dbReference type="EMBL" id="RCV09237.1"/>
    </source>
</evidence>
<dbReference type="Pfam" id="PF25019">
    <property type="entry name" value="LRR_R13L1-DRL21"/>
    <property type="match status" value="1"/>
</dbReference>
<keyword evidence="2" id="KW-0677">Repeat</keyword>
<accession>A0A368PTX2</accession>
<dbReference type="InterPro" id="IPR001763">
    <property type="entry name" value="Rhodanese-like_dom"/>
</dbReference>
<dbReference type="InterPro" id="IPR001611">
    <property type="entry name" value="Leu-rich_rpt"/>
</dbReference>
<reference evidence="4" key="2">
    <citation type="submission" date="2015-07" db="EMBL/GenBank/DDBJ databases">
        <authorList>
            <person name="Noorani M."/>
        </authorList>
    </citation>
    <scope>NUCLEOTIDE SEQUENCE</scope>
    <source>
        <strain evidence="4">Yugu1</strain>
    </source>
</reference>
<dbReference type="PANTHER" id="PTHR47186:SF3">
    <property type="entry name" value="OS09G0267800 PROTEIN"/>
    <property type="match status" value="1"/>
</dbReference>
<dbReference type="PROSITE" id="PS51450">
    <property type="entry name" value="LRR"/>
    <property type="match status" value="1"/>
</dbReference>
<gene>
    <name evidence="4" type="ORF">SETIT_2G011100v2</name>
</gene>
<evidence type="ECO:0000256" key="1">
    <source>
        <dbReference type="ARBA" id="ARBA00022614"/>
    </source>
</evidence>
<sequence length="449" mass="50716">MSWCGVTKLPKSFKRLRNLLHLDLSHCYIEKGLGAALHGLTALQYLDMSNLMYPYASEVSEEEKRRMAVTMRSFTNLKVLKLGWFRHDLNLGSCNNLNFIGILTNLEHLDLSSNNFEYLPKSIGNIKRLHTLNLKDCWKLESLPESIGCATGLKSVLLDGCPNELMDRATSLLHYLLTLPLFKVRGDDVSAHSNLHVLEGENVVDELHIVSLENVRLLEEAQRLNLLTKQNLLNLKLVWTWKSNADRHLEDEDLLGQLVPPMSLKVLSLEGYSSPSFPGWLMAISRHLPNLTSIELKYLGTCSNLPALGQLPYLQSLHLCGIDKVSNIDGGICGGKGAFPDWQSSHCFLWMVWRSGIPHALVKMVWRTSFARVEFFDSISALPEWLSDISSLKTLVIKFCTGIKSLPARIQLLNNLTHLVIVGNWELQQWCESEENKAKLAQIYILFAA</sequence>
<feature type="domain" description="Rhodanese" evidence="3">
    <location>
        <begin position="315"/>
        <end position="344"/>
    </location>
</feature>
<name>A0A368PTX2_SETIT</name>
<dbReference type="AlphaFoldDB" id="A0A368PTX2"/>
<dbReference type="InterPro" id="IPR032675">
    <property type="entry name" value="LRR_dom_sf"/>
</dbReference>
<protein>
    <recommendedName>
        <fullName evidence="3">Rhodanese domain-containing protein</fullName>
    </recommendedName>
</protein>
<evidence type="ECO:0000256" key="2">
    <source>
        <dbReference type="ARBA" id="ARBA00022737"/>
    </source>
</evidence>
<dbReference type="Gene3D" id="3.80.10.10">
    <property type="entry name" value="Ribonuclease Inhibitor"/>
    <property type="match status" value="2"/>
</dbReference>
<dbReference type="PROSITE" id="PS50206">
    <property type="entry name" value="RHODANESE_3"/>
    <property type="match status" value="1"/>
</dbReference>
<dbReference type="SUPFAM" id="SSF52058">
    <property type="entry name" value="L domain-like"/>
    <property type="match status" value="1"/>
</dbReference>
<keyword evidence="1" id="KW-0433">Leucine-rich repeat</keyword>
<dbReference type="InterPro" id="IPR003591">
    <property type="entry name" value="Leu-rich_rpt_typical-subtyp"/>
</dbReference>
<dbReference type="PANTHER" id="PTHR47186">
    <property type="entry name" value="LEUCINE-RICH REPEAT-CONTAINING PROTEIN 57"/>
    <property type="match status" value="1"/>
</dbReference>
<evidence type="ECO:0000259" key="3">
    <source>
        <dbReference type="PROSITE" id="PS50206"/>
    </source>
</evidence>
<dbReference type="SMART" id="SM00369">
    <property type="entry name" value="LRR_TYP"/>
    <property type="match status" value="2"/>
</dbReference>
<dbReference type="EMBL" id="CM003529">
    <property type="protein sequence ID" value="RCV09237.1"/>
    <property type="molecule type" value="Genomic_DNA"/>
</dbReference>
<dbReference type="OrthoDB" id="671027at2759"/>
<organism evidence="4">
    <name type="scientific">Setaria italica</name>
    <name type="common">Foxtail millet</name>
    <name type="synonym">Panicum italicum</name>
    <dbReference type="NCBI Taxonomy" id="4555"/>
    <lineage>
        <taxon>Eukaryota</taxon>
        <taxon>Viridiplantae</taxon>
        <taxon>Streptophyta</taxon>
        <taxon>Embryophyta</taxon>
        <taxon>Tracheophyta</taxon>
        <taxon>Spermatophyta</taxon>
        <taxon>Magnoliopsida</taxon>
        <taxon>Liliopsida</taxon>
        <taxon>Poales</taxon>
        <taxon>Poaceae</taxon>
        <taxon>PACMAD clade</taxon>
        <taxon>Panicoideae</taxon>
        <taxon>Panicodae</taxon>
        <taxon>Paniceae</taxon>
        <taxon>Cenchrinae</taxon>
        <taxon>Setaria</taxon>
    </lineage>
</organism>
<reference evidence="4" key="1">
    <citation type="journal article" date="2012" name="Nat. Biotechnol.">
        <title>Reference genome sequence of the model plant Setaria.</title>
        <authorList>
            <person name="Bennetzen J.L."/>
            <person name="Schmutz J."/>
            <person name="Wang H."/>
            <person name="Percifield R."/>
            <person name="Hawkins J."/>
            <person name="Pontaroli A.C."/>
            <person name="Estep M."/>
            <person name="Feng L."/>
            <person name="Vaughn J.N."/>
            <person name="Grimwood J."/>
            <person name="Jenkins J."/>
            <person name="Barry K."/>
            <person name="Lindquist E."/>
            <person name="Hellsten U."/>
            <person name="Deshpande S."/>
            <person name="Wang X."/>
            <person name="Wu X."/>
            <person name="Mitros T."/>
            <person name="Triplett J."/>
            <person name="Yang X."/>
            <person name="Ye C.Y."/>
            <person name="Mauro-Herrera M."/>
            <person name="Wang L."/>
            <person name="Li P."/>
            <person name="Sharma M."/>
            <person name="Sharma R."/>
            <person name="Ronald P.C."/>
            <person name="Panaud O."/>
            <person name="Kellogg E.A."/>
            <person name="Brutnell T.P."/>
            <person name="Doust A.N."/>
            <person name="Tuskan G.A."/>
            <person name="Rokhsar D."/>
            <person name="Devos K.M."/>
        </authorList>
    </citation>
    <scope>NUCLEOTIDE SEQUENCE [LARGE SCALE GENOMIC DNA]</scope>
    <source>
        <strain evidence="4">Yugu1</strain>
    </source>
</reference>
<proteinExistence type="predicted"/>
<dbReference type="InterPro" id="IPR056789">
    <property type="entry name" value="LRR_R13L1-DRL21"/>
</dbReference>